<sequence>MRFNLIESLRSLFNARAIKKDPFSIVLLDNPSEKLLSSAVSKDSRVFLLLKNPSENVSRIAITKNPSFIKLIPNPPETLQLLAISKDPTQIVNIKNPTLKTQLKVVSASPECIKLIENPSLETIKVYVGNDYKRLWDLNLSNDKQEKVFNEIFRGKESWNIPTEELITWLSNYTKFKANNIKDIYNTIKDSINVDRMSIKQWQELITTGMCRVGKKEIVLSQKDGVYNVNINQETTENQIEKQSDIKKENVKSEETVKITPEVERISPQQTHLRECLKGTKKKITEVELLGELKNNNLTLDEMSTDQISELIKSGETSIKDKTIKLKKEPSGYKIKITEKQNDQTGEAIKELPKMQLQESQESVEEIHLSKAQLRDIEKKGFANIPGGKIISKIQTPAGYTLKVYNVINTLTRQGQAEA</sequence>
<dbReference type="EMBL" id="QSTF01000079">
    <property type="protein sequence ID" value="RGM34192.1"/>
    <property type="molecule type" value="Genomic_DNA"/>
</dbReference>
<dbReference type="Proteomes" id="UP000260780">
    <property type="component" value="Unassembled WGS sequence"/>
</dbReference>
<protein>
    <submittedName>
        <fullName evidence="1">Uncharacterized protein</fullName>
    </submittedName>
</protein>
<reference evidence="1 2" key="1">
    <citation type="submission" date="2018-08" db="EMBL/GenBank/DDBJ databases">
        <title>A genome reference for cultivated species of the human gut microbiota.</title>
        <authorList>
            <person name="Zou Y."/>
            <person name="Xue W."/>
            <person name="Luo G."/>
        </authorList>
    </citation>
    <scope>NUCLEOTIDE SEQUENCE [LARGE SCALE GENOMIC DNA]</scope>
    <source>
        <strain evidence="1 2">OM08-14</strain>
    </source>
</reference>
<dbReference type="AlphaFoldDB" id="A0A3E4VW81"/>
<evidence type="ECO:0000313" key="2">
    <source>
        <dbReference type="Proteomes" id="UP000260780"/>
    </source>
</evidence>
<organism evidence="1 2">
    <name type="scientific">Phocaeicola plebeius</name>
    <dbReference type="NCBI Taxonomy" id="310297"/>
    <lineage>
        <taxon>Bacteria</taxon>
        <taxon>Pseudomonadati</taxon>
        <taxon>Bacteroidota</taxon>
        <taxon>Bacteroidia</taxon>
        <taxon>Bacteroidales</taxon>
        <taxon>Bacteroidaceae</taxon>
        <taxon>Phocaeicola</taxon>
    </lineage>
</organism>
<dbReference type="RefSeq" id="WP_117748670.1">
    <property type="nucleotide sequence ID" value="NZ_CATWOP010000017.1"/>
</dbReference>
<gene>
    <name evidence="1" type="ORF">DXC17_17190</name>
</gene>
<name>A0A3E4VW81_9BACT</name>
<proteinExistence type="predicted"/>
<comment type="caution">
    <text evidence="1">The sequence shown here is derived from an EMBL/GenBank/DDBJ whole genome shotgun (WGS) entry which is preliminary data.</text>
</comment>
<accession>A0A3E4VW81</accession>
<evidence type="ECO:0000313" key="1">
    <source>
        <dbReference type="EMBL" id="RGM34192.1"/>
    </source>
</evidence>